<gene>
    <name evidence="1" type="ORF">IFO66_03035</name>
</gene>
<reference evidence="1 2" key="1">
    <citation type="submission" date="2020-09" db="EMBL/GenBank/DDBJ databases">
        <title>Paenibacillus sp. CAU 1523 isolated from sand of Haeundae Beach.</title>
        <authorList>
            <person name="Kim W."/>
        </authorList>
    </citation>
    <scope>NUCLEOTIDE SEQUENCE [LARGE SCALE GENOMIC DNA]</scope>
    <source>
        <strain evidence="1 2">CAU 1523</strain>
    </source>
</reference>
<comment type="caution">
    <text evidence="1">The sequence shown here is derived from an EMBL/GenBank/DDBJ whole genome shotgun (WGS) entry which is preliminary data.</text>
</comment>
<dbReference type="Proteomes" id="UP000634529">
    <property type="component" value="Unassembled WGS sequence"/>
</dbReference>
<protein>
    <submittedName>
        <fullName evidence="1">Uncharacterized protein</fullName>
    </submittedName>
</protein>
<evidence type="ECO:0000313" key="2">
    <source>
        <dbReference type="Proteomes" id="UP000634529"/>
    </source>
</evidence>
<evidence type="ECO:0000313" key="1">
    <source>
        <dbReference type="EMBL" id="MBD8497270.1"/>
    </source>
</evidence>
<sequence length="160" mass="18207">MHISITKHWNLETHELPGINCVIYPNGNITILNCSSIYNPNTKEDNFYCTPLCDTTLESIEKYNADFWTIVDEWVSIDYQEGKILGGDGQMGNEGFIACTDGENNLVWGIFFENSNPIRSLQIKENILIAINEHTELQIEINLENLTQINMTAITPHSEK</sequence>
<name>A0ABR9AVN8_9BACL</name>
<proteinExistence type="predicted"/>
<dbReference type="RefSeq" id="WP_192023733.1">
    <property type="nucleotide sequence ID" value="NZ_JACYTN010000002.1"/>
</dbReference>
<organism evidence="1 2">
    <name type="scientific">Paenibacillus arenosi</name>
    <dbReference type="NCBI Taxonomy" id="2774142"/>
    <lineage>
        <taxon>Bacteria</taxon>
        <taxon>Bacillati</taxon>
        <taxon>Bacillota</taxon>
        <taxon>Bacilli</taxon>
        <taxon>Bacillales</taxon>
        <taxon>Paenibacillaceae</taxon>
        <taxon>Paenibacillus</taxon>
    </lineage>
</organism>
<accession>A0ABR9AVN8</accession>
<dbReference type="EMBL" id="JACYTN010000002">
    <property type="protein sequence ID" value="MBD8497270.1"/>
    <property type="molecule type" value="Genomic_DNA"/>
</dbReference>
<keyword evidence="2" id="KW-1185">Reference proteome</keyword>